<gene>
    <name evidence="2" type="ORF">FLX08_35390</name>
</gene>
<feature type="transmembrane region" description="Helical" evidence="1">
    <location>
        <begin position="66"/>
        <end position="86"/>
    </location>
</feature>
<feature type="transmembrane region" description="Helical" evidence="1">
    <location>
        <begin position="98"/>
        <end position="124"/>
    </location>
</feature>
<protein>
    <recommendedName>
        <fullName evidence="4">DUF4386 family protein</fullName>
    </recommendedName>
</protein>
<evidence type="ECO:0008006" key="4">
    <source>
        <dbReference type="Google" id="ProtNLM"/>
    </source>
</evidence>
<organism evidence="2 3">
    <name type="scientific">Microbispora hainanensis</name>
    <dbReference type="NCBI Taxonomy" id="568844"/>
    <lineage>
        <taxon>Bacteria</taxon>
        <taxon>Bacillati</taxon>
        <taxon>Actinomycetota</taxon>
        <taxon>Actinomycetes</taxon>
        <taxon>Streptosporangiales</taxon>
        <taxon>Streptosporangiaceae</taxon>
        <taxon>Microbispora</taxon>
    </lineage>
</organism>
<evidence type="ECO:0000313" key="2">
    <source>
        <dbReference type="EMBL" id="TQS13088.1"/>
    </source>
</evidence>
<dbReference type="EMBL" id="VIRM01000066">
    <property type="protein sequence ID" value="TQS13088.1"/>
    <property type="molecule type" value="Genomic_DNA"/>
</dbReference>
<reference evidence="2 3" key="1">
    <citation type="submission" date="2019-07" db="EMBL/GenBank/DDBJ databases">
        <title>Microbispora hainanensis DSM 45428.</title>
        <authorList>
            <person name="Thawai C."/>
        </authorList>
    </citation>
    <scope>NUCLEOTIDE SEQUENCE [LARGE SCALE GENOMIC DNA]</scope>
    <source>
        <strain evidence="2 3">DSM 45428</strain>
    </source>
</reference>
<dbReference type="RefSeq" id="WP_142624624.1">
    <property type="nucleotide sequence ID" value="NZ_VIRM01000066.1"/>
</dbReference>
<keyword evidence="1" id="KW-0472">Membrane</keyword>
<feature type="transmembrane region" description="Helical" evidence="1">
    <location>
        <begin position="209"/>
        <end position="230"/>
    </location>
</feature>
<name>A0A544Y8I4_9ACTN</name>
<accession>A0A544Y8I4</accession>
<evidence type="ECO:0000313" key="3">
    <source>
        <dbReference type="Proteomes" id="UP000316541"/>
    </source>
</evidence>
<feature type="transmembrane region" description="Helical" evidence="1">
    <location>
        <begin position="178"/>
        <end position="203"/>
    </location>
</feature>
<sequence length="234" mass="23992">MSTVNAGTAEDAPAVVRPALGTAAIAALALFVVMFGTWAPESPQAGTADAVAVRAWAAESMTTLRINAFAGVLAVVALIVLTAALARLARASAPGSPLAGVVLLSGGLLTGVNAVVTGVTLLWVLPDLPATGDATVLAWHSLSWFGQMLGEVAVVVQSLLMGAFSVAALRGGIVTRWLCWLGVVLAVTGLVSVVGVVVPSAVFDTAWLAGLYGWMLWPLLAAIVFGLRWARLRR</sequence>
<feature type="transmembrane region" description="Helical" evidence="1">
    <location>
        <begin position="20"/>
        <end position="39"/>
    </location>
</feature>
<proteinExistence type="predicted"/>
<keyword evidence="1" id="KW-1133">Transmembrane helix</keyword>
<comment type="caution">
    <text evidence="2">The sequence shown here is derived from an EMBL/GenBank/DDBJ whole genome shotgun (WGS) entry which is preliminary data.</text>
</comment>
<feature type="transmembrane region" description="Helical" evidence="1">
    <location>
        <begin position="144"/>
        <end position="166"/>
    </location>
</feature>
<dbReference type="Proteomes" id="UP000316541">
    <property type="component" value="Unassembled WGS sequence"/>
</dbReference>
<dbReference type="AlphaFoldDB" id="A0A544Y8I4"/>
<evidence type="ECO:0000256" key="1">
    <source>
        <dbReference type="SAM" id="Phobius"/>
    </source>
</evidence>
<keyword evidence="1" id="KW-0812">Transmembrane</keyword>